<dbReference type="EMBL" id="JAAAIM010000314">
    <property type="protein sequence ID" value="KAG0290032.1"/>
    <property type="molecule type" value="Genomic_DNA"/>
</dbReference>
<name>A0ABQ7K292_9FUNG</name>
<dbReference type="Proteomes" id="UP001194696">
    <property type="component" value="Unassembled WGS sequence"/>
</dbReference>
<feature type="compositionally biased region" description="Basic and acidic residues" evidence="1">
    <location>
        <begin position="230"/>
        <end position="240"/>
    </location>
</feature>
<feature type="compositionally biased region" description="Basic and acidic residues" evidence="1">
    <location>
        <begin position="247"/>
        <end position="267"/>
    </location>
</feature>
<feature type="region of interest" description="Disordered" evidence="1">
    <location>
        <begin position="113"/>
        <end position="146"/>
    </location>
</feature>
<keyword evidence="2" id="KW-1133">Transmembrane helix</keyword>
<evidence type="ECO:0000256" key="2">
    <source>
        <dbReference type="SAM" id="Phobius"/>
    </source>
</evidence>
<feature type="compositionally biased region" description="Basic and acidic residues" evidence="1">
    <location>
        <begin position="170"/>
        <end position="181"/>
    </location>
</feature>
<proteinExistence type="predicted"/>
<comment type="caution">
    <text evidence="3">The sequence shown here is derived from an EMBL/GenBank/DDBJ whole genome shotgun (WGS) entry which is preliminary data.</text>
</comment>
<keyword evidence="4" id="KW-1185">Reference proteome</keyword>
<feature type="transmembrane region" description="Helical" evidence="2">
    <location>
        <begin position="64"/>
        <end position="86"/>
    </location>
</feature>
<evidence type="ECO:0000313" key="4">
    <source>
        <dbReference type="Proteomes" id="UP001194696"/>
    </source>
</evidence>
<keyword evidence="2" id="KW-0812">Transmembrane</keyword>
<feature type="compositionally biased region" description="Low complexity" evidence="1">
    <location>
        <begin position="113"/>
        <end position="124"/>
    </location>
</feature>
<keyword evidence="2" id="KW-0472">Membrane</keyword>
<evidence type="ECO:0000313" key="3">
    <source>
        <dbReference type="EMBL" id="KAG0290032.1"/>
    </source>
</evidence>
<organism evidence="3 4">
    <name type="scientific">Linnemannia gamsii</name>
    <dbReference type="NCBI Taxonomy" id="64522"/>
    <lineage>
        <taxon>Eukaryota</taxon>
        <taxon>Fungi</taxon>
        <taxon>Fungi incertae sedis</taxon>
        <taxon>Mucoromycota</taxon>
        <taxon>Mortierellomycotina</taxon>
        <taxon>Mortierellomycetes</taxon>
        <taxon>Mortierellales</taxon>
        <taxon>Mortierellaceae</taxon>
        <taxon>Linnemannia</taxon>
    </lineage>
</organism>
<feature type="compositionally biased region" description="Basic and acidic residues" evidence="1">
    <location>
        <begin position="283"/>
        <end position="292"/>
    </location>
</feature>
<accession>A0ABQ7K292</accession>
<evidence type="ECO:0000256" key="1">
    <source>
        <dbReference type="SAM" id="MobiDB-lite"/>
    </source>
</evidence>
<protein>
    <submittedName>
        <fullName evidence="3">Uncharacterized protein</fullName>
    </submittedName>
</protein>
<gene>
    <name evidence="3" type="ORF">BGZ96_006500</name>
</gene>
<feature type="region of interest" description="Disordered" evidence="1">
    <location>
        <begin position="169"/>
        <end position="331"/>
    </location>
</feature>
<feature type="compositionally biased region" description="Basic and acidic residues" evidence="1">
    <location>
        <begin position="310"/>
        <end position="320"/>
    </location>
</feature>
<feature type="compositionally biased region" description="Polar residues" evidence="1">
    <location>
        <begin position="210"/>
        <end position="224"/>
    </location>
</feature>
<sequence length="331" mass="35408">MSDNVYAKISEKMKNERFTDEEIKTVERAKEQLSSYTSGGSVLGGAAALMLARAKNFKGLQVMAIGVGGFLIGSQVGIIMGAMASVRTIQSIPNFQRVINIVQEVREEGAAAAAGGVAAPRGPRNNGSIQHDRAASMSSAGTQRFPMQPRLGSELMTDDAVAQQVLPEQGFKDGDGYHGGRDPGSAAGSGGARQDSAWAHVDQKAKELHNNSPGWSQIRQQNMPRSAWNDVRDGRDRTRSPNDQPSENDHDDHDHRHHDGLGSDSKRMSAAAAAAAGSAKVSGWDRVRKSEVGGDGVLNASSADGPSEFPRTREDMENRPSRLKNQYGDAM</sequence>
<reference evidence="3 4" key="1">
    <citation type="journal article" date="2020" name="Fungal Divers.">
        <title>Resolving the Mortierellaceae phylogeny through synthesis of multi-gene phylogenetics and phylogenomics.</title>
        <authorList>
            <person name="Vandepol N."/>
            <person name="Liber J."/>
            <person name="Desiro A."/>
            <person name="Na H."/>
            <person name="Kennedy M."/>
            <person name="Barry K."/>
            <person name="Grigoriev I.V."/>
            <person name="Miller A.N."/>
            <person name="O'Donnell K."/>
            <person name="Stajich J.E."/>
            <person name="Bonito G."/>
        </authorList>
    </citation>
    <scope>NUCLEOTIDE SEQUENCE [LARGE SCALE GENOMIC DNA]</scope>
    <source>
        <strain evidence="3 4">AD045</strain>
    </source>
</reference>